<keyword evidence="2" id="KW-0238">DNA-binding</keyword>
<dbReference type="PANTHER" id="PTHR43537:SF45">
    <property type="entry name" value="GNTR FAMILY REGULATORY PROTEIN"/>
    <property type="match status" value="1"/>
</dbReference>
<proteinExistence type="predicted"/>
<name>A0A9W6VGB8_9PSEU</name>
<dbReference type="InterPro" id="IPR036390">
    <property type="entry name" value="WH_DNA-bd_sf"/>
</dbReference>
<evidence type="ECO:0000313" key="6">
    <source>
        <dbReference type="Proteomes" id="UP001165136"/>
    </source>
</evidence>
<keyword evidence="1" id="KW-0805">Transcription regulation</keyword>
<dbReference type="InterPro" id="IPR036388">
    <property type="entry name" value="WH-like_DNA-bd_sf"/>
</dbReference>
<dbReference type="InterPro" id="IPR011711">
    <property type="entry name" value="GntR_C"/>
</dbReference>
<sequence length="216" mass="24418">MHGESLPRLTPASRRHQVAEALRDAITGGQLQPGDRLREPDLADRFGTSRAPLREALRQLENEGLVASSPYRGTVVLGISQTEVQEILLPIRLTLERFAVRHALPNLTGEDFAELEKLTQRMRESDDDFDELAQADVRFHEVLVERAGQPHCAQIWRMIQPRIWAYFRRDATAHPSATVVADQHARLLTALRSGDERKVLTALDQHINDMPGRAQQ</sequence>
<keyword evidence="6" id="KW-1185">Reference proteome</keyword>
<evidence type="ECO:0000256" key="3">
    <source>
        <dbReference type="ARBA" id="ARBA00023163"/>
    </source>
</evidence>
<dbReference type="AlphaFoldDB" id="A0A9W6VGB8"/>
<dbReference type="SMART" id="SM00895">
    <property type="entry name" value="FCD"/>
    <property type="match status" value="1"/>
</dbReference>
<organism evidence="5 6">
    <name type="scientific">Amycolatopsis taiwanensis</name>
    <dbReference type="NCBI Taxonomy" id="342230"/>
    <lineage>
        <taxon>Bacteria</taxon>
        <taxon>Bacillati</taxon>
        <taxon>Actinomycetota</taxon>
        <taxon>Actinomycetes</taxon>
        <taxon>Pseudonocardiales</taxon>
        <taxon>Pseudonocardiaceae</taxon>
        <taxon>Amycolatopsis</taxon>
    </lineage>
</organism>
<dbReference type="Gene3D" id="1.10.10.10">
    <property type="entry name" value="Winged helix-like DNA-binding domain superfamily/Winged helix DNA-binding domain"/>
    <property type="match status" value="1"/>
</dbReference>
<accession>A0A9W6VGB8</accession>
<feature type="domain" description="HTH gntR-type" evidence="4">
    <location>
        <begin position="12"/>
        <end position="79"/>
    </location>
</feature>
<dbReference type="GO" id="GO:0003677">
    <property type="term" value="F:DNA binding"/>
    <property type="evidence" value="ECO:0007669"/>
    <property type="project" value="UniProtKB-KW"/>
</dbReference>
<dbReference type="CDD" id="cd07377">
    <property type="entry name" value="WHTH_GntR"/>
    <property type="match status" value="1"/>
</dbReference>
<evidence type="ECO:0000256" key="2">
    <source>
        <dbReference type="ARBA" id="ARBA00023125"/>
    </source>
</evidence>
<reference evidence="5" key="1">
    <citation type="submission" date="2023-03" db="EMBL/GenBank/DDBJ databases">
        <title>Amycolatopsis taiwanensis NBRC 103393.</title>
        <authorList>
            <person name="Ichikawa N."/>
            <person name="Sato H."/>
            <person name="Tonouchi N."/>
        </authorList>
    </citation>
    <scope>NUCLEOTIDE SEQUENCE</scope>
    <source>
        <strain evidence="5">NBRC 103393</strain>
    </source>
</reference>
<dbReference type="SUPFAM" id="SSF46785">
    <property type="entry name" value="Winged helix' DNA-binding domain"/>
    <property type="match status" value="1"/>
</dbReference>
<dbReference type="PANTHER" id="PTHR43537">
    <property type="entry name" value="TRANSCRIPTIONAL REGULATOR, GNTR FAMILY"/>
    <property type="match status" value="1"/>
</dbReference>
<dbReference type="SMART" id="SM00345">
    <property type="entry name" value="HTH_GNTR"/>
    <property type="match status" value="1"/>
</dbReference>
<dbReference type="RefSeq" id="WP_027943690.1">
    <property type="nucleotide sequence ID" value="NZ_BSTI01000004.1"/>
</dbReference>
<comment type="caution">
    <text evidence="5">The sequence shown here is derived from an EMBL/GenBank/DDBJ whole genome shotgun (WGS) entry which is preliminary data.</text>
</comment>
<keyword evidence="3" id="KW-0804">Transcription</keyword>
<dbReference type="PROSITE" id="PS50949">
    <property type="entry name" value="HTH_GNTR"/>
    <property type="match status" value="1"/>
</dbReference>
<dbReference type="EMBL" id="BSTI01000004">
    <property type="protein sequence ID" value="GLY65331.1"/>
    <property type="molecule type" value="Genomic_DNA"/>
</dbReference>
<dbReference type="Gene3D" id="1.20.120.530">
    <property type="entry name" value="GntR ligand-binding domain-like"/>
    <property type="match status" value="1"/>
</dbReference>
<gene>
    <name evidence="5" type="primary">pdhR</name>
    <name evidence="5" type="ORF">Atai01_19500</name>
</gene>
<dbReference type="PRINTS" id="PR00035">
    <property type="entry name" value="HTHGNTR"/>
</dbReference>
<dbReference type="Pfam" id="PF00392">
    <property type="entry name" value="GntR"/>
    <property type="match status" value="1"/>
</dbReference>
<dbReference type="InterPro" id="IPR008920">
    <property type="entry name" value="TF_FadR/GntR_C"/>
</dbReference>
<protein>
    <submittedName>
        <fullName evidence="5">GntR family transcriptional regulator</fullName>
    </submittedName>
</protein>
<evidence type="ECO:0000256" key="1">
    <source>
        <dbReference type="ARBA" id="ARBA00023015"/>
    </source>
</evidence>
<evidence type="ECO:0000259" key="4">
    <source>
        <dbReference type="PROSITE" id="PS50949"/>
    </source>
</evidence>
<dbReference type="InterPro" id="IPR000524">
    <property type="entry name" value="Tscrpt_reg_HTH_GntR"/>
</dbReference>
<evidence type="ECO:0000313" key="5">
    <source>
        <dbReference type="EMBL" id="GLY65331.1"/>
    </source>
</evidence>
<dbReference type="Pfam" id="PF07729">
    <property type="entry name" value="FCD"/>
    <property type="match status" value="1"/>
</dbReference>
<dbReference type="Proteomes" id="UP001165136">
    <property type="component" value="Unassembled WGS sequence"/>
</dbReference>
<dbReference type="GO" id="GO:0003700">
    <property type="term" value="F:DNA-binding transcription factor activity"/>
    <property type="evidence" value="ECO:0007669"/>
    <property type="project" value="InterPro"/>
</dbReference>
<dbReference type="SUPFAM" id="SSF48008">
    <property type="entry name" value="GntR ligand-binding domain-like"/>
    <property type="match status" value="1"/>
</dbReference>